<dbReference type="EC" id="5.4.2.7" evidence="7"/>
<evidence type="ECO:0000313" key="6">
    <source>
        <dbReference type="EMBL" id="TXJ31106.1"/>
    </source>
</evidence>
<feature type="domain" description="Metalloenzyme" evidence="4">
    <location>
        <begin position="3"/>
        <end position="385"/>
    </location>
</feature>
<proteinExistence type="inferred from homology"/>
<dbReference type="NCBIfam" id="NF009049">
    <property type="entry name" value="PRK12383.1"/>
    <property type="match status" value="1"/>
</dbReference>
<evidence type="ECO:0000313" key="7">
    <source>
        <dbReference type="EMBL" id="TXJ45288.1"/>
    </source>
</evidence>
<dbReference type="Proteomes" id="UP000324574">
    <property type="component" value="Unassembled WGS sequence"/>
</dbReference>
<keyword evidence="2" id="KW-0479">Metal-binding</keyword>
<evidence type="ECO:0000313" key="5">
    <source>
        <dbReference type="EMBL" id="TXJ25192.1"/>
    </source>
</evidence>
<dbReference type="InterPro" id="IPR024052">
    <property type="entry name" value="Phosphopentomutase_DeoB_cap_sf"/>
</dbReference>
<dbReference type="InterPro" id="IPR006124">
    <property type="entry name" value="Metalloenzyme"/>
</dbReference>
<dbReference type="Gene3D" id="3.40.720.10">
    <property type="entry name" value="Alkaline Phosphatase, subunit A"/>
    <property type="match status" value="1"/>
</dbReference>
<accession>A0A5C8DN36</accession>
<dbReference type="SUPFAM" id="SSF53649">
    <property type="entry name" value="Alkaline phosphatase-like"/>
    <property type="match status" value="1"/>
</dbReference>
<name>A0A5C8DN36_9SPIR</name>
<evidence type="ECO:0000256" key="3">
    <source>
        <dbReference type="ARBA" id="ARBA00023211"/>
    </source>
</evidence>
<dbReference type="Proteomes" id="UP000324336">
    <property type="component" value="Unassembled WGS sequence"/>
</dbReference>
<dbReference type="GO" id="GO:0043094">
    <property type="term" value="P:metabolic compound salvage"/>
    <property type="evidence" value="ECO:0007669"/>
    <property type="project" value="InterPro"/>
</dbReference>
<reference evidence="7" key="2">
    <citation type="submission" date="2019-01" db="EMBL/GenBank/DDBJ databases">
        <authorList>
            <person name="Thorell K."/>
        </authorList>
    </citation>
    <scope>NUCLEOTIDE SEQUENCE</scope>
    <source>
        <strain evidence="7">PC3714II</strain>
        <strain evidence="5">PC4597II</strain>
        <strain evidence="6">PC5099IV</strain>
    </source>
</reference>
<dbReference type="GO" id="GO:0008973">
    <property type="term" value="F:phosphopentomutase activity"/>
    <property type="evidence" value="ECO:0007669"/>
    <property type="project" value="UniProtKB-EC"/>
</dbReference>
<comment type="caution">
    <text evidence="7">The sequence shown here is derived from an EMBL/GenBank/DDBJ whole genome shotgun (WGS) entry which is preliminary data.</text>
</comment>
<dbReference type="AlphaFoldDB" id="A0A5C8DN36"/>
<dbReference type="Proteomes" id="UP000322659">
    <property type="component" value="Unassembled WGS sequence"/>
</dbReference>
<dbReference type="RefSeq" id="WP_021959759.1">
    <property type="nucleotide sequence ID" value="NZ_SAXV01000022.1"/>
</dbReference>
<dbReference type="GO" id="GO:0005829">
    <property type="term" value="C:cytosol"/>
    <property type="evidence" value="ECO:0007669"/>
    <property type="project" value="TreeGrafter"/>
</dbReference>
<dbReference type="PIRSF" id="PIRSF001491">
    <property type="entry name" value="Ppentomutase"/>
    <property type="match status" value="1"/>
</dbReference>
<protein>
    <submittedName>
        <fullName evidence="7">Phosphopentomutase</fullName>
        <ecNumber evidence="7">5.4.2.7</ecNumber>
    </submittedName>
</protein>
<keyword evidence="7" id="KW-0413">Isomerase</keyword>
<evidence type="ECO:0000256" key="1">
    <source>
        <dbReference type="ARBA" id="ARBA00010373"/>
    </source>
</evidence>
<evidence type="ECO:0000259" key="4">
    <source>
        <dbReference type="Pfam" id="PF01676"/>
    </source>
</evidence>
<dbReference type="CDD" id="cd16009">
    <property type="entry name" value="PPM"/>
    <property type="match status" value="1"/>
</dbReference>
<evidence type="ECO:0000256" key="2">
    <source>
        <dbReference type="ARBA" id="ARBA00022723"/>
    </source>
</evidence>
<dbReference type="EMBL" id="SAYA01000021">
    <property type="protein sequence ID" value="TXJ25192.1"/>
    <property type="molecule type" value="Genomic_DNA"/>
</dbReference>
<gene>
    <name evidence="7" type="ORF">EPJ70_02570</name>
    <name evidence="6" type="ORF">EPJ71_10250</name>
    <name evidence="5" type="ORF">EPJ73_06910</name>
</gene>
<dbReference type="EMBL" id="SAYG01000006">
    <property type="protein sequence ID" value="TXJ45288.1"/>
    <property type="molecule type" value="Genomic_DNA"/>
</dbReference>
<dbReference type="PANTHER" id="PTHR21110">
    <property type="entry name" value="PHOSPHOPENTOMUTASE"/>
    <property type="match status" value="1"/>
</dbReference>
<dbReference type="EMBL" id="SAXZ01000014">
    <property type="protein sequence ID" value="TXJ31106.1"/>
    <property type="molecule type" value="Genomic_DNA"/>
</dbReference>
<dbReference type="InterPro" id="IPR017850">
    <property type="entry name" value="Alkaline_phosphatase_core_sf"/>
</dbReference>
<evidence type="ECO:0000313" key="8">
    <source>
        <dbReference type="Proteomes" id="UP000322659"/>
    </source>
</evidence>
<dbReference type="Gene3D" id="3.30.70.1250">
    <property type="entry name" value="Phosphopentomutase"/>
    <property type="match status" value="1"/>
</dbReference>
<dbReference type="GO" id="GO:0000287">
    <property type="term" value="F:magnesium ion binding"/>
    <property type="evidence" value="ECO:0007669"/>
    <property type="project" value="InterPro"/>
</dbReference>
<dbReference type="InterPro" id="IPR010045">
    <property type="entry name" value="DeoB"/>
</dbReference>
<organism evidence="7 10">
    <name type="scientific">Brachyspira aalborgi</name>
    <dbReference type="NCBI Taxonomy" id="29522"/>
    <lineage>
        <taxon>Bacteria</taxon>
        <taxon>Pseudomonadati</taxon>
        <taxon>Spirochaetota</taxon>
        <taxon>Spirochaetia</taxon>
        <taxon>Brachyspirales</taxon>
        <taxon>Brachyspiraceae</taxon>
        <taxon>Brachyspira</taxon>
    </lineage>
</organism>
<comment type="similarity">
    <text evidence="1">Belongs to the phosphopentomutase family.</text>
</comment>
<evidence type="ECO:0000313" key="9">
    <source>
        <dbReference type="Proteomes" id="UP000324336"/>
    </source>
</evidence>
<keyword evidence="3" id="KW-0464">Manganese</keyword>
<dbReference type="PANTHER" id="PTHR21110:SF0">
    <property type="entry name" value="PHOSPHOPENTOMUTASE"/>
    <property type="match status" value="1"/>
</dbReference>
<dbReference type="Pfam" id="PF01676">
    <property type="entry name" value="Metalloenzyme"/>
    <property type="match status" value="1"/>
</dbReference>
<evidence type="ECO:0000313" key="10">
    <source>
        <dbReference type="Proteomes" id="UP000324574"/>
    </source>
</evidence>
<keyword evidence="8" id="KW-1185">Reference proteome</keyword>
<sequence length="400" mass="44615">MSRFIVIVLDSFGIGEMEDVKKVRPQDIGANTYRSVLSCKKNIAIPNLGRLGIANAANLEIGNVKFSDNAVYGKCKLKHDGCDTFYGHQELMGTNPKKPLKEAFYNNIDIIEKKLIEEGYNVERFGNEKKILIVNNCLSIGDNLEADLGQVYNITGTFDKISFEELLKVGRIVRELVKVPRVITFGGKSVTIDDIKNAYECKDNSFAGVSAPKTGVYNNGYQVQHMGYGINSNVQLPFILGKDINTILIGKVADIVENKFGKSIFAVDSKLVMDKLIEEVKAEDFGFFCANIQETDLAGHQENALKYANVLEIVDKELNKLIKILDKNDIMIITADHGNDPKIGHSHHTREMVPILIYKDSCHNRYIGERDTLADIGQTAADFFNKKLPDNGKSFLELIV</sequence>
<reference evidence="8 9" key="1">
    <citation type="journal article" date="1992" name="Lakartidningen">
        <title>[Penicillin V and not amoxicillin is the first choice preparation in acute otitis].</title>
        <authorList>
            <person name="Kamme C."/>
            <person name="Lundgren K."/>
            <person name="Prellner K."/>
        </authorList>
    </citation>
    <scope>NUCLEOTIDE SEQUENCE [LARGE SCALE GENOMIC DNA]</scope>
    <source>
        <strain evidence="7 10">PC3714II</strain>
        <strain evidence="5 9">PC4597II</strain>
        <strain evidence="6 8">PC5099IV</strain>
    </source>
</reference>
<dbReference type="GO" id="GO:0009117">
    <property type="term" value="P:nucleotide metabolic process"/>
    <property type="evidence" value="ECO:0007669"/>
    <property type="project" value="InterPro"/>
</dbReference>